<evidence type="ECO:0000313" key="1">
    <source>
        <dbReference type="EMBL" id="CAG8740635.1"/>
    </source>
</evidence>
<proteinExistence type="predicted"/>
<reference evidence="1 2" key="1">
    <citation type="submission" date="2021-06" db="EMBL/GenBank/DDBJ databases">
        <authorList>
            <person name="Kallberg Y."/>
            <person name="Tangrot J."/>
            <person name="Rosling A."/>
        </authorList>
    </citation>
    <scope>NUCLEOTIDE SEQUENCE [LARGE SCALE GENOMIC DNA]</scope>
    <source>
        <strain evidence="1 2">120-4 pot B 10/14</strain>
    </source>
</reference>
<keyword evidence="2" id="KW-1185">Reference proteome</keyword>
<organism evidence="1 2">
    <name type="scientific">Gigaspora margarita</name>
    <dbReference type="NCBI Taxonomy" id="4874"/>
    <lineage>
        <taxon>Eukaryota</taxon>
        <taxon>Fungi</taxon>
        <taxon>Fungi incertae sedis</taxon>
        <taxon>Mucoromycota</taxon>
        <taxon>Glomeromycotina</taxon>
        <taxon>Glomeromycetes</taxon>
        <taxon>Diversisporales</taxon>
        <taxon>Gigasporaceae</taxon>
        <taxon>Gigaspora</taxon>
    </lineage>
</organism>
<evidence type="ECO:0000313" key="2">
    <source>
        <dbReference type="Proteomes" id="UP000789901"/>
    </source>
</evidence>
<sequence length="96" mass="10503">MNSPLDKITNNPMHRELINDVAIEASVASTALFSNINGQPFSESNTLVIQALNSIRQEQLMIESYMIMPSGSASGVSENGPISLINHKEIKDVLEF</sequence>
<accession>A0ABN7V7K2</accession>
<comment type="caution">
    <text evidence="1">The sequence shown here is derived from an EMBL/GenBank/DDBJ whole genome shotgun (WGS) entry which is preliminary data.</text>
</comment>
<dbReference type="Proteomes" id="UP000789901">
    <property type="component" value="Unassembled WGS sequence"/>
</dbReference>
<dbReference type="EMBL" id="CAJVQB010010518">
    <property type="protein sequence ID" value="CAG8740635.1"/>
    <property type="molecule type" value="Genomic_DNA"/>
</dbReference>
<gene>
    <name evidence="1" type="ORF">GMARGA_LOCUS15338</name>
</gene>
<protein>
    <submittedName>
        <fullName evidence="1">18989_t:CDS:1</fullName>
    </submittedName>
</protein>
<name>A0ABN7V7K2_GIGMA</name>